<dbReference type="Pfam" id="PF02954">
    <property type="entry name" value="HTH_8"/>
    <property type="match status" value="1"/>
</dbReference>
<evidence type="ECO:0000313" key="20">
    <source>
        <dbReference type="Proteomes" id="UP000741360"/>
    </source>
</evidence>
<dbReference type="Gene3D" id="3.40.50.2300">
    <property type="match status" value="1"/>
</dbReference>
<dbReference type="SMART" id="SM00448">
    <property type="entry name" value="REC"/>
    <property type="match status" value="1"/>
</dbReference>
<dbReference type="Gene3D" id="3.40.50.300">
    <property type="entry name" value="P-loop containing nucleotide triphosphate hydrolases"/>
    <property type="match status" value="1"/>
</dbReference>
<evidence type="ECO:0000256" key="7">
    <source>
        <dbReference type="ARBA" id="ARBA00022840"/>
    </source>
</evidence>
<keyword evidence="12" id="KW-0804">Transcription</keyword>
<evidence type="ECO:0000313" key="19">
    <source>
        <dbReference type="EMBL" id="MBI3014288.1"/>
    </source>
</evidence>
<dbReference type="Pfam" id="PF00072">
    <property type="entry name" value="Response_reg"/>
    <property type="match status" value="1"/>
</dbReference>
<dbReference type="PANTHER" id="PTHR32071:SF95">
    <property type="entry name" value="DNA-BINDING TRANSCRIPTIONAL REGULATOR NTRC"/>
    <property type="match status" value="1"/>
</dbReference>
<dbReference type="SUPFAM" id="SSF52540">
    <property type="entry name" value="P-loop containing nucleoside triphosphate hydrolases"/>
    <property type="match status" value="1"/>
</dbReference>
<keyword evidence="11" id="KW-0010">Activator</keyword>
<keyword evidence="4" id="KW-0678">Repressor</keyword>
<dbReference type="Proteomes" id="UP000741360">
    <property type="component" value="Unassembled WGS sequence"/>
</dbReference>
<protein>
    <recommendedName>
        <fullName evidence="2">DNA-binding transcriptional regulator NtrC</fullName>
    </recommendedName>
    <alternativeName>
        <fullName evidence="14">Nitrogen regulation protein NR(I)</fullName>
    </alternativeName>
    <alternativeName>
        <fullName evidence="15">Nitrogen regulator I</fullName>
    </alternativeName>
</protein>
<dbReference type="Pfam" id="PF25601">
    <property type="entry name" value="AAA_lid_14"/>
    <property type="match status" value="1"/>
</dbReference>
<reference evidence="19" key="1">
    <citation type="submission" date="2020-07" db="EMBL/GenBank/DDBJ databases">
        <title>Huge and variable diversity of episymbiotic CPR bacteria and DPANN archaea in groundwater ecosystems.</title>
        <authorList>
            <person name="He C.Y."/>
            <person name="Keren R."/>
            <person name="Whittaker M."/>
            <person name="Farag I.F."/>
            <person name="Doudna J."/>
            <person name="Cate J.H.D."/>
            <person name="Banfield J.F."/>
        </authorList>
    </citation>
    <scope>NUCLEOTIDE SEQUENCE</scope>
    <source>
        <strain evidence="19">NC_groundwater_717_Ag_S-0.2um_59_8</strain>
    </source>
</reference>
<dbReference type="SUPFAM" id="SSF46689">
    <property type="entry name" value="Homeodomain-like"/>
    <property type="match status" value="1"/>
</dbReference>
<evidence type="ECO:0000256" key="5">
    <source>
        <dbReference type="ARBA" id="ARBA00022553"/>
    </source>
</evidence>
<dbReference type="InterPro" id="IPR001789">
    <property type="entry name" value="Sig_transdc_resp-reg_receiver"/>
</dbReference>
<evidence type="ECO:0000259" key="18">
    <source>
        <dbReference type="PROSITE" id="PS50110"/>
    </source>
</evidence>
<dbReference type="InterPro" id="IPR002078">
    <property type="entry name" value="Sigma_54_int"/>
</dbReference>
<evidence type="ECO:0000256" key="15">
    <source>
        <dbReference type="ARBA" id="ARBA00031910"/>
    </source>
</evidence>
<name>A0A932LZL2_UNCTE</name>
<keyword evidence="6" id="KW-0547">Nucleotide-binding</keyword>
<evidence type="ECO:0000256" key="4">
    <source>
        <dbReference type="ARBA" id="ARBA00022491"/>
    </source>
</evidence>
<evidence type="ECO:0000256" key="2">
    <source>
        <dbReference type="ARBA" id="ARBA00019059"/>
    </source>
</evidence>
<dbReference type="AlphaFoldDB" id="A0A932LZL2"/>
<dbReference type="FunFam" id="3.40.50.300:FF:000006">
    <property type="entry name" value="DNA-binding transcriptional regulator NtrC"/>
    <property type="match status" value="1"/>
</dbReference>
<accession>A0A932LZL2</accession>
<gene>
    <name evidence="19" type="ORF">HYY65_04290</name>
</gene>
<dbReference type="CDD" id="cd00156">
    <property type="entry name" value="REC"/>
    <property type="match status" value="1"/>
</dbReference>
<keyword evidence="9" id="KW-0805">Transcription regulation</keyword>
<dbReference type="InterPro" id="IPR003593">
    <property type="entry name" value="AAA+_ATPase"/>
</dbReference>
<dbReference type="PANTHER" id="PTHR32071">
    <property type="entry name" value="TRANSCRIPTIONAL REGULATORY PROTEIN"/>
    <property type="match status" value="1"/>
</dbReference>
<comment type="subcellular location">
    <subcellularLocation>
        <location evidence="1">Cytoplasm</location>
    </subcellularLocation>
</comment>
<dbReference type="InterPro" id="IPR027417">
    <property type="entry name" value="P-loop_NTPase"/>
</dbReference>
<evidence type="ECO:0000256" key="11">
    <source>
        <dbReference type="ARBA" id="ARBA00023159"/>
    </source>
</evidence>
<dbReference type="Pfam" id="PF00158">
    <property type="entry name" value="Sigma54_activat"/>
    <property type="match status" value="1"/>
</dbReference>
<keyword evidence="8" id="KW-0902">Two-component regulatory system</keyword>
<evidence type="ECO:0000256" key="8">
    <source>
        <dbReference type="ARBA" id="ARBA00023012"/>
    </source>
</evidence>
<keyword evidence="13" id="KW-0535">Nitrogen fixation</keyword>
<dbReference type="GO" id="GO:0005737">
    <property type="term" value="C:cytoplasm"/>
    <property type="evidence" value="ECO:0007669"/>
    <property type="project" value="UniProtKB-SubCell"/>
</dbReference>
<evidence type="ECO:0000256" key="6">
    <source>
        <dbReference type="ARBA" id="ARBA00022741"/>
    </source>
</evidence>
<organism evidence="19 20">
    <name type="scientific">Tectimicrobiota bacterium</name>
    <dbReference type="NCBI Taxonomy" id="2528274"/>
    <lineage>
        <taxon>Bacteria</taxon>
        <taxon>Pseudomonadati</taxon>
        <taxon>Nitrospinota/Tectimicrobiota group</taxon>
        <taxon>Candidatus Tectimicrobiota</taxon>
    </lineage>
</organism>
<dbReference type="GO" id="GO:0000160">
    <property type="term" value="P:phosphorelay signal transduction system"/>
    <property type="evidence" value="ECO:0007669"/>
    <property type="project" value="UniProtKB-KW"/>
</dbReference>
<dbReference type="Gene3D" id="1.10.10.60">
    <property type="entry name" value="Homeodomain-like"/>
    <property type="match status" value="1"/>
</dbReference>
<dbReference type="GO" id="GO:0005524">
    <property type="term" value="F:ATP binding"/>
    <property type="evidence" value="ECO:0007669"/>
    <property type="project" value="UniProtKB-KW"/>
</dbReference>
<dbReference type="Gene3D" id="1.10.8.60">
    <property type="match status" value="1"/>
</dbReference>
<comment type="caution">
    <text evidence="19">The sequence shown here is derived from an EMBL/GenBank/DDBJ whole genome shotgun (WGS) entry which is preliminary data.</text>
</comment>
<dbReference type="PRINTS" id="PR01590">
    <property type="entry name" value="HTHFIS"/>
</dbReference>
<dbReference type="SUPFAM" id="SSF52172">
    <property type="entry name" value="CheY-like"/>
    <property type="match status" value="1"/>
</dbReference>
<evidence type="ECO:0000256" key="10">
    <source>
        <dbReference type="ARBA" id="ARBA00023125"/>
    </source>
</evidence>
<dbReference type="InterPro" id="IPR058031">
    <property type="entry name" value="AAA_lid_NorR"/>
</dbReference>
<evidence type="ECO:0000256" key="12">
    <source>
        <dbReference type="ARBA" id="ARBA00023163"/>
    </source>
</evidence>
<dbReference type="InterPro" id="IPR009057">
    <property type="entry name" value="Homeodomain-like_sf"/>
</dbReference>
<evidence type="ECO:0000256" key="13">
    <source>
        <dbReference type="ARBA" id="ARBA00023231"/>
    </source>
</evidence>
<feature type="domain" description="Sigma-54 factor interaction" evidence="17">
    <location>
        <begin position="146"/>
        <end position="375"/>
    </location>
</feature>
<evidence type="ECO:0000256" key="1">
    <source>
        <dbReference type="ARBA" id="ARBA00004496"/>
    </source>
</evidence>
<keyword evidence="7" id="KW-0067">ATP-binding</keyword>
<evidence type="ECO:0000256" key="16">
    <source>
        <dbReference type="PROSITE-ProRule" id="PRU00169"/>
    </source>
</evidence>
<feature type="modified residue" description="4-aspartylphosphate" evidence="16">
    <location>
        <position position="55"/>
    </location>
</feature>
<keyword evidence="3" id="KW-0963">Cytoplasm</keyword>
<keyword evidence="5 16" id="KW-0597">Phosphoprotein</keyword>
<proteinExistence type="predicted"/>
<dbReference type="SMART" id="SM00382">
    <property type="entry name" value="AAA"/>
    <property type="match status" value="1"/>
</dbReference>
<dbReference type="GO" id="GO:0043565">
    <property type="term" value="F:sequence-specific DNA binding"/>
    <property type="evidence" value="ECO:0007669"/>
    <property type="project" value="InterPro"/>
</dbReference>
<feature type="domain" description="Response regulatory" evidence="18">
    <location>
        <begin position="5"/>
        <end position="120"/>
    </location>
</feature>
<evidence type="ECO:0000256" key="14">
    <source>
        <dbReference type="ARBA" id="ARBA00029881"/>
    </source>
</evidence>
<evidence type="ECO:0000256" key="9">
    <source>
        <dbReference type="ARBA" id="ARBA00023015"/>
    </source>
</evidence>
<dbReference type="InterPro" id="IPR025944">
    <property type="entry name" value="Sigma_54_int_dom_CS"/>
</dbReference>
<dbReference type="InterPro" id="IPR002197">
    <property type="entry name" value="HTH_Fis"/>
</dbReference>
<dbReference type="EMBL" id="JACPSX010000077">
    <property type="protein sequence ID" value="MBI3014288.1"/>
    <property type="molecule type" value="Genomic_DNA"/>
</dbReference>
<dbReference type="PROSITE" id="PS00688">
    <property type="entry name" value="SIGMA54_INTERACT_3"/>
    <property type="match status" value="1"/>
</dbReference>
<dbReference type="PROSITE" id="PS50110">
    <property type="entry name" value="RESPONSE_REGULATORY"/>
    <property type="match status" value="1"/>
</dbReference>
<keyword evidence="10" id="KW-0238">DNA-binding</keyword>
<sequence>MKIKNILLASDDRVLAQGIKAALESQEWLQLTHIPGRLQSLETLAGARFDLILSDQILTHGDGRPFLSEIKRAFPDAFVVFIVGQFSISWTIKAMEEGACDYLTKPVKEKELLYLVTKLLRSREQFQSAIAIDPPPPGEPEEMDQLVGNSPEIFEIFKIVGKAAQSDATVLIQGENGTGKELIAKTIHRNSHRKARPMITVNCAAIPETLLESELFGHEKGAFTGAISRKTGKFELCHGGTIFLDEIGDMSLLNQSKVLRFLQEREFERVGGNETIQVDVRVIASSNESLVQKMKEKKFRADLFYRLRVVSIYLPPLRERKVDIPQLTNYFLHKYTKKFKKSFRAIDHEAVDLLKNHPWPGNVRELRHVLEQAVLMGQGEILSAQDISLEPVLPQQTSLIQPSLEHNLTLEELEWEYIQAMLQKTRGNKAKAARLLGISKMTLYRKERRWGALSA</sequence>
<dbReference type="GO" id="GO:0006355">
    <property type="term" value="P:regulation of DNA-templated transcription"/>
    <property type="evidence" value="ECO:0007669"/>
    <property type="project" value="InterPro"/>
</dbReference>
<dbReference type="InterPro" id="IPR011006">
    <property type="entry name" value="CheY-like_superfamily"/>
</dbReference>
<dbReference type="CDD" id="cd00009">
    <property type="entry name" value="AAA"/>
    <property type="match status" value="1"/>
</dbReference>
<evidence type="ECO:0000259" key="17">
    <source>
        <dbReference type="PROSITE" id="PS50045"/>
    </source>
</evidence>
<dbReference type="PROSITE" id="PS50045">
    <property type="entry name" value="SIGMA54_INTERACT_4"/>
    <property type="match status" value="1"/>
</dbReference>
<evidence type="ECO:0000256" key="3">
    <source>
        <dbReference type="ARBA" id="ARBA00022490"/>
    </source>
</evidence>